<accession>A0A2S7WUA6</accession>
<dbReference type="RefSeq" id="WP_105019749.1">
    <property type="nucleotide sequence ID" value="NZ_MSCM01000001.1"/>
</dbReference>
<dbReference type="SUPFAM" id="SSF56235">
    <property type="entry name" value="N-terminal nucleophile aminohydrolases (Ntn hydrolases)"/>
    <property type="match status" value="1"/>
</dbReference>
<dbReference type="AlphaFoldDB" id="A0A2S7WUA6"/>
<dbReference type="Pfam" id="PF03417">
    <property type="entry name" value="AAT"/>
    <property type="match status" value="1"/>
</dbReference>
<dbReference type="NCBIfam" id="NF040521">
    <property type="entry name" value="C45_proenzyme"/>
    <property type="match status" value="1"/>
</dbReference>
<dbReference type="PANTHER" id="PTHR34180:SF1">
    <property type="entry name" value="BETA-ALANYL-DOPAMINE_CARCININE HYDROLASE"/>
    <property type="match status" value="1"/>
</dbReference>
<dbReference type="InterPro" id="IPR047794">
    <property type="entry name" value="C45_proenzyme-like"/>
</dbReference>
<dbReference type="Gene3D" id="3.60.60.10">
    <property type="entry name" value="Penicillin V Acylase, Chain A"/>
    <property type="match status" value="1"/>
</dbReference>
<dbReference type="OrthoDB" id="5480874at2"/>
<feature type="domain" description="Peptidase C45 hydrolase" evidence="1">
    <location>
        <begin position="103"/>
        <end position="304"/>
    </location>
</feature>
<organism evidence="2 3">
    <name type="scientific">Polaribacter glomeratus</name>
    <dbReference type="NCBI Taxonomy" id="102"/>
    <lineage>
        <taxon>Bacteria</taxon>
        <taxon>Pseudomonadati</taxon>
        <taxon>Bacteroidota</taxon>
        <taxon>Flavobacteriia</taxon>
        <taxon>Flavobacteriales</taxon>
        <taxon>Flavobacteriaceae</taxon>
    </lineage>
</organism>
<dbReference type="EMBL" id="MSCM01000001">
    <property type="protein sequence ID" value="PQJ81169.1"/>
    <property type="molecule type" value="Genomic_DNA"/>
</dbReference>
<name>A0A2S7WUA6_9FLAO</name>
<evidence type="ECO:0000259" key="1">
    <source>
        <dbReference type="Pfam" id="PF03417"/>
    </source>
</evidence>
<proteinExistence type="predicted"/>
<dbReference type="InterPro" id="IPR047801">
    <property type="entry name" value="Peptidase_C45"/>
</dbReference>
<dbReference type="PANTHER" id="PTHR34180">
    <property type="entry name" value="PEPTIDASE C45"/>
    <property type="match status" value="1"/>
</dbReference>
<comment type="caution">
    <text evidence="2">The sequence shown here is derived from an EMBL/GenBank/DDBJ whole genome shotgun (WGS) entry which is preliminary data.</text>
</comment>
<keyword evidence="3" id="KW-1185">Reference proteome</keyword>
<dbReference type="InterPro" id="IPR029055">
    <property type="entry name" value="Ntn_hydrolases_N"/>
</dbReference>
<sequence>MQLNFKSILEYGTPGLKFQKLFYSFWPIYRGMLHTDEATYIPDLATSQAALKKYMPKMLPTYKRLCLLMNADDEMARFLTGFQPPAHVNACSQAVISGEEIQLVRNYDYHPDLFESTLLLSSWNGKKVIATTDYSIGLVDGMNEDGLAVSLTFGGRKEVGEGFGISFILRYVLEFCCNVTEAIEVLTKVPSHMSYNVTVVDKSGVYKTVFLSPDNLPIVTDIAFTTNHQLQVDWPENAAFNGTMKRATFLKNLLETAPLSPENLTKAFLYPPLYNTLFNEGFGTLYTSVYRPLDGAVQLHWHQQAIYQSFDHFIEGNISIEMEGKLEMNIQKTTWDYLYQ</sequence>
<dbReference type="CDD" id="cd01935">
    <property type="entry name" value="Ntn_CGH_like"/>
    <property type="match status" value="1"/>
</dbReference>
<evidence type="ECO:0000313" key="2">
    <source>
        <dbReference type="EMBL" id="PQJ81169.1"/>
    </source>
</evidence>
<dbReference type="Proteomes" id="UP000239068">
    <property type="component" value="Unassembled WGS sequence"/>
</dbReference>
<evidence type="ECO:0000313" key="3">
    <source>
        <dbReference type="Proteomes" id="UP000239068"/>
    </source>
</evidence>
<protein>
    <recommendedName>
        <fullName evidence="1">Peptidase C45 hydrolase domain-containing protein</fullName>
    </recommendedName>
</protein>
<gene>
    <name evidence="2" type="ORF">BTO16_00565</name>
</gene>
<reference evidence="2 3" key="1">
    <citation type="submission" date="2016-12" db="EMBL/GenBank/DDBJ databases">
        <title>Trade-off between light-utilization and light-protection in marine flavobacteria.</title>
        <authorList>
            <person name="Kumagai Y."/>
            <person name="Yoshizawa S."/>
            <person name="Kogure K."/>
            <person name="Iwasaki W."/>
        </authorList>
    </citation>
    <scope>NUCLEOTIDE SEQUENCE [LARGE SCALE GENOMIC DNA]</scope>
    <source>
        <strain evidence="2 3">ATCC 43844</strain>
    </source>
</reference>
<dbReference type="InterPro" id="IPR005079">
    <property type="entry name" value="Peptidase_C45_hydrolase"/>
</dbReference>